<feature type="non-terminal residue" evidence="2">
    <location>
        <position position="1"/>
    </location>
</feature>
<dbReference type="InterPro" id="IPR035681">
    <property type="entry name" value="ComA-like_MBL"/>
</dbReference>
<dbReference type="Proteomes" id="UP000018855">
    <property type="component" value="Unassembled WGS sequence"/>
</dbReference>
<evidence type="ECO:0000259" key="1">
    <source>
        <dbReference type="Pfam" id="PF00753"/>
    </source>
</evidence>
<dbReference type="Gene3D" id="3.60.15.10">
    <property type="entry name" value="Ribonuclease Z/Hydroxyacylglutathione hydrolase-like"/>
    <property type="match status" value="1"/>
</dbReference>
<proteinExistence type="predicted"/>
<reference evidence="2 3" key="1">
    <citation type="submission" date="2013-12" db="EMBL/GenBank/DDBJ databases">
        <title>A Varibaculum cambriense genome reconstructed from a premature infant gut community with otherwise low bacterial novelty that shifts toward anaerobic metabolism during the third week of life.</title>
        <authorList>
            <person name="Brown C.T."/>
            <person name="Sharon I."/>
            <person name="Thomas B.C."/>
            <person name="Castelle C.J."/>
            <person name="Morowitz M.J."/>
            <person name="Banfield J.F."/>
        </authorList>
    </citation>
    <scope>NUCLEOTIDE SEQUENCE [LARGE SCALE GENOMIC DNA]</scope>
    <source>
        <strain evidence="3">DORA_11</strain>
    </source>
</reference>
<dbReference type="PANTHER" id="PTHR30619:SF1">
    <property type="entry name" value="RECOMBINATION PROTEIN 2"/>
    <property type="match status" value="1"/>
</dbReference>
<name>W1V2J6_9FIRM</name>
<organism evidence="2 3">
    <name type="scientific">Veillonella dispar DORA_11</name>
    <dbReference type="NCBI Taxonomy" id="1403949"/>
    <lineage>
        <taxon>Bacteria</taxon>
        <taxon>Bacillati</taxon>
        <taxon>Bacillota</taxon>
        <taxon>Negativicutes</taxon>
        <taxon>Veillonellales</taxon>
        <taxon>Veillonellaceae</taxon>
        <taxon>Veillonella</taxon>
    </lineage>
</organism>
<protein>
    <submittedName>
        <fullName evidence="2">Beta-lactamase protein</fullName>
    </submittedName>
</protein>
<dbReference type="AlphaFoldDB" id="W1V2J6"/>
<dbReference type="EMBL" id="AZMJ01000307">
    <property type="protein sequence ID" value="ETJ00243.1"/>
    <property type="molecule type" value="Genomic_DNA"/>
</dbReference>
<dbReference type="InterPro" id="IPR001279">
    <property type="entry name" value="Metallo-B-lactamas"/>
</dbReference>
<dbReference type="SUPFAM" id="SSF56281">
    <property type="entry name" value="Metallo-hydrolase/oxidoreductase"/>
    <property type="match status" value="1"/>
</dbReference>
<evidence type="ECO:0000313" key="3">
    <source>
        <dbReference type="Proteomes" id="UP000018855"/>
    </source>
</evidence>
<dbReference type="Pfam" id="PF00753">
    <property type="entry name" value="Lactamase_B"/>
    <property type="match status" value="1"/>
</dbReference>
<dbReference type="InterPro" id="IPR036866">
    <property type="entry name" value="RibonucZ/Hydroxyglut_hydro"/>
</dbReference>
<evidence type="ECO:0000313" key="2">
    <source>
        <dbReference type="EMBL" id="ETJ00243.1"/>
    </source>
</evidence>
<dbReference type="CDD" id="cd07731">
    <property type="entry name" value="ComA-like_MBL-fold"/>
    <property type="match status" value="1"/>
</dbReference>
<dbReference type="PANTHER" id="PTHR30619">
    <property type="entry name" value="DNA INTERNALIZATION/COMPETENCE PROTEIN COMEC/REC2"/>
    <property type="match status" value="1"/>
</dbReference>
<sequence length="201" mass="22878">NIIITHPHADHMGGFYAIAKAMPIEHVYDDGIAVDNNMYKTYEKWIEKNKIQRITLRSGDVVDFGHGAVFVVYAPWVEPLTDKKGETDLNNNSIVGKLIFGKFSMLFTGDAEWQEEKKLIKEQNSRLFARILKVGHHGSRTSSSEDFLKSIKPESALISNGMYNKYGHPHDVTLRRLQENNIAIYRTDTMGRIHISTDGNE</sequence>
<gene>
    <name evidence="2" type="ORF">Q619_VDC00307G0001</name>
</gene>
<feature type="non-terminal residue" evidence="2">
    <location>
        <position position="201"/>
    </location>
</feature>
<feature type="domain" description="Metallo-beta-lactamase" evidence="1">
    <location>
        <begin position="2"/>
        <end position="159"/>
    </location>
</feature>
<comment type="caution">
    <text evidence="2">The sequence shown here is derived from an EMBL/GenBank/DDBJ whole genome shotgun (WGS) entry which is preliminary data.</text>
</comment>
<dbReference type="InterPro" id="IPR052159">
    <property type="entry name" value="Competence_DNA_uptake"/>
</dbReference>
<accession>W1V2J6</accession>